<protein>
    <submittedName>
        <fullName evidence="5">Slf1p</fullName>
    </submittedName>
</protein>
<feature type="compositionally biased region" description="Basic residues" evidence="3">
    <location>
        <begin position="97"/>
        <end position="115"/>
    </location>
</feature>
<reference evidence="5" key="1">
    <citation type="journal article" date="2017" name="Nat. Genet.">
        <title>Contrasting evolutionary genome dynamics between domesticated and wild yeasts.</title>
        <authorList>
            <person name="Yue J.X."/>
            <person name="Li J."/>
            <person name="Aigrain L."/>
            <person name="Hallin J."/>
            <person name="Persson K."/>
            <person name="Oliver K."/>
            <person name="Bergstrom A."/>
            <person name="Coupland P."/>
            <person name="Warringer J."/>
            <person name="Lagomarsino M.C."/>
            <person name="Fischer G."/>
            <person name="Durbin R."/>
            <person name="Liti G."/>
        </authorList>
    </citation>
    <scope>NUCLEOTIDE SEQUENCE</scope>
    <source>
        <strain evidence="5">CBS432</strain>
    </source>
</reference>
<feature type="compositionally biased region" description="Basic and acidic residues" evidence="3">
    <location>
        <begin position="8"/>
        <end position="22"/>
    </location>
</feature>
<dbReference type="RefSeq" id="XP_033765721.1">
    <property type="nucleotide sequence ID" value="XM_033909830.1"/>
</dbReference>
<dbReference type="InterPro" id="IPR036390">
    <property type="entry name" value="WH_DNA-bd_sf"/>
</dbReference>
<gene>
    <name evidence="5" type="primary">SLF1</name>
    <name evidence="5" type="ORF">SPAR_D06890</name>
</gene>
<feature type="region of interest" description="Disordered" evidence="3">
    <location>
        <begin position="1"/>
        <end position="132"/>
    </location>
</feature>
<dbReference type="OrthoDB" id="340227at2759"/>
<evidence type="ECO:0000256" key="3">
    <source>
        <dbReference type="SAM" id="MobiDB-lite"/>
    </source>
</evidence>
<dbReference type="GO" id="GO:0003723">
    <property type="term" value="F:RNA binding"/>
    <property type="evidence" value="ECO:0007669"/>
    <property type="project" value="UniProtKB-UniRule"/>
</dbReference>
<dbReference type="PANTHER" id="PTHR22792:SF132">
    <property type="entry name" value="LA-RELATED PROTEIN 1"/>
    <property type="match status" value="1"/>
</dbReference>
<dbReference type="Pfam" id="PF05383">
    <property type="entry name" value="La"/>
    <property type="match status" value="1"/>
</dbReference>
<dbReference type="AlphaFoldDB" id="A0A8B8UPX5"/>
<dbReference type="GO" id="GO:0010494">
    <property type="term" value="C:cytoplasmic stress granule"/>
    <property type="evidence" value="ECO:0007669"/>
    <property type="project" value="TreeGrafter"/>
</dbReference>
<proteinExistence type="predicted"/>
<dbReference type="GO" id="GO:0045727">
    <property type="term" value="P:positive regulation of translation"/>
    <property type="evidence" value="ECO:0007669"/>
    <property type="project" value="TreeGrafter"/>
</dbReference>
<dbReference type="InterPro" id="IPR036388">
    <property type="entry name" value="WH-like_DNA-bd_sf"/>
</dbReference>
<evidence type="ECO:0000256" key="2">
    <source>
        <dbReference type="PROSITE-ProRule" id="PRU00332"/>
    </source>
</evidence>
<name>A0A8B8UPX5_SACPA</name>
<dbReference type="PROSITE" id="PS50961">
    <property type="entry name" value="HTH_LA"/>
    <property type="match status" value="1"/>
</dbReference>
<reference evidence="5" key="3">
    <citation type="submission" date="2025-07" db="EMBL/GenBank/DDBJ databases">
        <authorList>
            <consortium name="NCBI Genome Project"/>
        </authorList>
    </citation>
    <scope>NUCLEOTIDE SEQUENCE</scope>
    <source>
        <strain evidence="5">CBS432</strain>
    </source>
</reference>
<dbReference type="Gene3D" id="1.10.10.10">
    <property type="entry name" value="Winged helix-like DNA-binding domain superfamily/Winged helix DNA-binding domain"/>
    <property type="match status" value="1"/>
</dbReference>
<feature type="compositionally biased region" description="Polar residues" evidence="3">
    <location>
        <begin position="33"/>
        <end position="48"/>
    </location>
</feature>
<dbReference type="InterPro" id="IPR006630">
    <property type="entry name" value="La_HTH"/>
</dbReference>
<dbReference type="KEGG" id="spao:SPAR_D06890"/>
<reference evidence="5" key="4">
    <citation type="submission" date="2025-08" db="UniProtKB">
        <authorList>
            <consortium name="RefSeq"/>
        </authorList>
    </citation>
    <scope>IDENTIFICATION</scope>
    <source>
        <strain evidence="5">CBS432</strain>
    </source>
</reference>
<reference evidence="5" key="2">
    <citation type="submission" date="2020-01" db="EMBL/GenBank/DDBJ databases">
        <title>Population-level Yeast Reference Genomes.</title>
        <authorList>
            <person name="Yue J.-X."/>
        </authorList>
    </citation>
    <scope>NUCLEOTIDE SEQUENCE</scope>
    <source>
        <strain evidence="5">CBS432</strain>
    </source>
</reference>
<evidence type="ECO:0000259" key="4">
    <source>
        <dbReference type="PROSITE" id="PS50961"/>
    </source>
</evidence>
<dbReference type="InterPro" id="IPR045180">
    <property type="entry name" value="La_dom_prot"/>
</dbReference>
<dbReference type="SUPFAM" id="SSF46785">
    <property type="entry name" value="Winged helix' DNA-binding domain"/>
    <property type="match status" value="1"/>
</dbReference>
<dbReference type="GO" id="GO:0005829">
    <property type="term" value="C:cytosol"/>
    <property type="evidence" value="ECO:0007669"/>
    <property type="project" value="TreeGrafter"/>
</dbReference>
<sequence>MSSQNFNDDLKDLPLAAEDKKKQASSLKLAPIPTTSPWKSSSPDSNTAIPVEELRDMSKTSKPNKNGSGSIRLTSNTKWTPITPSVTISGSKDTNSKSRKNSKNFKSSKKMKKRGNNNNNINKKDFNGQTNSISEINNASNLESKPFDANAKVKTRLNSGATAGANNKRITSDNNSTNGKQSRYYQNREGKTRYNNEDRSFRHNKAAHNGSPFPSNHHSRPGYISNASHWVNNNSGNSYNQLSYFRPQQYYSNYNYQQQFQTPYYYSMEPIFKSIESIKNQIEFYFSEENLKTDEFLRSKFKKINDGFIPMSLIGKFYRMVNLSLGGDPILILASMREVLQHKETNHLEIAYGNIEGAQTKLADDLNPLHNYFIRRKNWLEYVTEGNFDENDDETGKYNIEKLLEPGDLDNYSYMGYPNFFSSSANGKKSQTFDQGEMSREFEQNLQIND</sequence>
<accession>A0A8B8UPX5</accession>
<evidence type="ECO:0000313" key="5">
    <source>
        <dbReference type="RefSeq" id="XP_033765721.1"/>
    </source>
</evidence>
<keyword evidence="1 2" id="KW-0694">RNA-binding</keyword>
<dbReference type="CDD" id="cd07323">
    <property type="entry name" value="LAM"/>
    <property type="match status" value="1"/>
</dbReference>
<evidence type="ECO:0000256" key="1">
    <source>
        <dbReference type="ARBA" id="ARBA00022884"/>
    </source>
</evidence>
<feature type="compositionally biased region" description="Polar residues" evidence="3">
    <location>
        <begin position="60"/>
        <end position="90"/>
    </location>
</feature>
<feature type="compositionally biased region" description="Polar residues" evidence="3">
    <location>
        <begin position="158"/>
        <end position="185"/>
    </location>
</feature>
<dbReference type="SMART" id="SM00715">
    <property type="entry name" value="LA"/>
    <property type="match status" value="1"/>
</dbReference>
<dbReference type="VEuPathDB" id="FungiDB:SPAR_D06890"/>
<feature type="domain" description="HTH La-type RNA-binding" evidence="4">
    <location>
        <begin position="268"/>
        <end position="368"/>
    </location>
</feature>
<organism evidence="5">
    <name type="scientific">Saccharomyces paradoxus</name>
    <name type="common">Yeast</name>
    <name type="synonym">Saccharomyces douglasii</name>
    <dbReference type="NCBI Taxonomy" id="27291"/>
    <lineage>
        <taxon>Eukaryota</taxon>
        <taxon>Fungi</taxon>
        <taxon>Dikarya</taxon>
        <taxon>Ascomycota</taxon>
        <taxon>Saccharomycotina</taxon>
        <taxon>Saccharomycetes</taxon>
        <taxon>Saccharomycetales</taxon>
        <taxon>Saccharomycetaceae</taxon>
        <taxon>Saccharomyces</taxon>
    </lineage>
</organism>
<feature type="region of interest" description="Disordered" evidence="3">
    <location>
        <begin position="158"/>
        <end position="194"/>
    </location>
</feature>
<dbReference type="GeneID" id="54629935"/>
<dbReference type="PANTHER" id="PTHR22792">
    <property type="entry name" value="LUPUS LA PROTEIN-RELATED"/>
    <property type="match status" value="1"/>
</dbReference>